<reference evidence="4" key="1">
    <citation type="submission" date="2021-01" db="EMBL/GenBank/DDBJ databases">
        <title>Phytophthora aleatoria, a newly-described species from Pinus radiata is distinct from Phytophthora cactorum isolates based on comparative genomics.</title>
        <authorList>
            <person name="Mcdougal R."/>
            <person name="Panda P."/>
            <person name="Williams N."/>
            <person name="Studholme D.J."/>
        </authorList>
    </citation>
    <scope>NUCLEOTIDE SEQUENCE</scope>
    <source>
        <strain evidence="4">NZFS 3830</strain>
    </source>
</reference>
<dbReference type="FunFam" id="3.40.50.1110:FF:000002">
    <property type="entry name" value="isoamyl acetate-hydrolyzing esterase 1 homolog"/>
    <property type="match status" value="2"/>
</dbReference>
<name>A0A8T1UY17_9STRA</name>
<dbReference type="Pfam" id="PF13472">
    <property type="entry name" value="Lipase_GDSL_2"/>
    <property type="match status" value="2"/>
</dbReference>
<feature type="domain" description="SGNH hydrolase-type esterase" evidence="3">
    <location>
        <begin position="325"/>
        <end position="516"/>
    </location>
</feature>
<dbReference type="CDD" id="cd01838">
    <property type="entry name" value="Isoamyl_acetate_hydrolase_like"/>
    <property type="match status" value="2"/>
</dbReference>
<dbReference type="InterPro" id="IPR013830">
    <property type="entry name" value="SGNH_hydro"/>
</dbReference>
<evidence type="ECO:0000313" key="4">
    <source>
        <dbReference type="EMBL" id="KAG6972579.1"/>
    </source>
</evidence>
<dbReference type="OrthoDB" id="671439at2759"/>
<evidence type="ECO:0000313" key="5">
    <source>
        <dbReference type="Proteomes" id="UP000688947"/>
    </source>
</evidence>
<dbReference type="Proteomes" id="UP000688947">
    <property type="component" value="Unassembled WGS sequence"/>
</dbReference>
<dbReference type="EMBL" id="JAENGZ010000033">
    <property type="protein sequence ID" value="KAG6972579.1"/>
    <property type="molecule type" value="Genomic_DNA"/>
</dbReference>
<organism evidence="4 5">
    <name type="scientific">Phytophthora cactorum</name>
    <dbReference type="NCBI Taxonomy" id="29920"/>
    <lineage>
        <taxon>Eukaryota</taxon>
        <taxon>Sar</taxon>
        <taxon>Stramenopiles</taxon>
        <taxon>Oomycota</taxon>
        <taxon>Peronosporomycetes</taxon>
        <taxon>Peronosporales</taxon>
        <taxon>Peronosporaceae</taxon>
        <taxon>Phytophthora</taxon>
    </lineage>
</organism>
<dbReference type="VEuPathDB" id="FungiDB:PC110_g5104"/>
<keyword evidence="2" id="KW-0472">Membrane</keyword>
<dbReference type="InterPro" id="IPR045136">
    <property type="entry name" value="Iah1-like"/>
</dbReference>
<evidence type="ECO:0000256" key="2">
    <source>
        <dbReference type="SAM" id="Phobius"/>
    </source>
</evidence>
<feature type="transmembrane region" description="Helical" evidence="2">
    <location>
        <begin position="291"/>
        <end position="310"/>
    </location>
</feature>
<feature type="domain" description="SGNH hydrolase-type esterase" evidence="3">
    <location>
        <begin position="24"/>
        <end position="213"/>
    </location>
</feature>
<proteinExistence type="predicted"/>
<dbReference type="GO" id="GO:0016787">
    <property type="term" value="F:hydrolase activity"/>
    <property type="evidence" value="ECO:0007669"/>
    <property type="project" value="UniProtKB-KW"/>
</dbReference>
<keyword evidence="2" id="KW-1133">Transmembrane helix</keyword>
<comment type="caution">
    <text evidence="4">The sequence shown here is derived from an EMBL/GenBank/DDBJ whole genome shotgun (WGS) entry which is preliminary data.</text>
</comment>
<dbReference type="PANTHER" id="PTHR14209:SF19">
    <property type="entry name" value="ISOAMYL ACETATE-HYDROLYZING ESTERASE 1 HOMOLOG"/>
    <property type="match status" value="1"/>
</dbReference>
<gene>
    <name evidence="4" type="ORF">JG687_00001415</name>
</gene>
<dbReference type="AlphaFoldDB" id="A0A8T1UY17"/>
<dbReference type="VEuPathDB" id="FungiDB:PC110_g5105"/>
<keyword evidence="1" id="KW-0378">Hydrolase</keyword>
<evidence type="ECO:0000256" key="1">
    <source>
        <dbReference type="ARBA" id="ARBA00022801"/>
    </source>
</evidence>
<protein>
    <recommendedName>
        <fullName evidence="3">SGNH hydrolase-type esterase domain-containing protein</fullName>
    </recommendedName>
</protein>
<evidence type="ECO:0000259" key="3">
    <source>
        <dbReference type="Pfam" id="PF13472"/>
    </source>
</evidence>
<keyword evidence="2" id="KW-0812">Transmembrane</keyword>
<dbReference type="PANTHER" id="PTHR14209">
    <property type="entry name" value="ISOAMYL ACETATE-HYDROLYZING ESTERASE 1"/>
    <property type="match status" value="1"/>
</dbReference>
<sequence>MSTADATNAAATLPTPRPVIYLTGDSLTERGTDPDNAGWVALLQDRYNRSADIVARGLSGYNTKWFIESALPVVERELSGEVRLPSLITLWLGANDAALPDGAAARQHVPLATYKENLATIVRAFQNVAPQTHVLLITPPHVDDAVRKSRSPIGCAERTNAATGEYARACVDVAREIGVDVLDLYSFFNAMSDSERAACLDDGLHFTAKGNRLVDEQLQIKINKAFPDLAKQLEAWQLPNFRIWMNADANESVASVACPLCSAALPVYPTGFTINTGFSFPLMASTCVLRSLVPVVVAVAAVYVASYFGAWEQVARRYSRPVLYLLGDSITESGVNPGKSGWVALLQHRYQRSTDVLPRGLSGYNTKWFIEFALPVIKRELSGGGISPSLITLWLGANDAALTNGPSARQHVPLETYAANLEEIVYSLRASAPDAALLLITPPHVDDAARQMRSKTGRLDRSNAMAGEYARACVETAAKLGVTVLDVHSLFDSMSARERTMCLEDGLHLSAWGNRLMERLLRAKIADAFPVLMSRLEVWEIPNWDRLP</sequence>
<accession>A0A8T1UY17</accession>